<accession>A0A096BYS7</accession>
<dbReference type="EMBL" id="JRNT01000006">
    <property type="protein sequence ID" value="KGF47897.1"/>
    <property type="molecule type" value="Genomic_DNA"/>
</dbReference>
<dbReference type="PROSITE" id="PS00534">
    <property type="entry name" value="FERROCHELATASE"/>
    <property type="match status" value="1"/>
</dbReference>
<dbReference type="PANTHER" id="PTHR11108">
    <property type="entry name" value="FERROCHELATASE"/>
    <property type="match status" value="1"/>
</dbReference>
<dbReference type="Proteomes" id="UP000029628">
    <property type="component" value="Unassembled WGS sequence"/>
</dbReference>
<keyword evidence="2 6" id="KW-0350">Heme biosynthesis</keyword>
<dbReference type="eggNOG" id="COG0276">
    <property type="taxonomic scope" value="Bacteria"/>
</dbReference>
<comment type="pathway">
    <text evidence="6">Porphyrin-containing compound metabolism; protoheme biosynthesis.</text>
</comment>
<comment type="subcellular location">
    <subcellularLocation>
        <location evidence="6">Cytoplasm</location>
    </subcellularLocation>
</comment>
<dbReference type="InterPro" id="IPR033644">
    <property type="entry name" value="Ferrochelatase_C"/>
</dbReference>
<dbReference type="Pfam" id="PF00762">
    <property type="entry name" value="Ferrochelatase"/>
    <property type="match status" value="1"/>
</dbReference>
<dbReference type="NCBIfam" id="TIGR00109">
    <property type="entry name" value="hemH"/>
    <property type="match status" value="1"/>
</dbReference>
<evidence type="ECO:0000313" key="7">
    <source>
        <dbReference type="EMBL" id="KGF47897.1"/>
    </source>
</evidence>
<dbReference type="PANTHER" id="PTHR11108:SF1">
    <property type="entry name" value="FERROCHELATASE, MITOCHONDRIAL"/>
    <property type="match status" value="1"/>
</dbReference>
<evidence type="ECO:0000256" key="2">
    <source>
        <dbReference type="ARBA" id="ARBA00023133"/>
    </source>
</evidence>
<comment type="similarity">
    <text evidence="6">Belongs to the ferrochelatase family.</text>
</comment>
<dbReference type="GO" id="GO:0006783">
    <property type="term" value="P:heme biosynthetic process"/>
    <property type="evidence" value="ECO:0007669"/>
    <property type="project" value="UniProtKB-UniRule"/>
</dbReference>
<dbReference type="GO" id="GO:0005737">
    <property type="term" value="C:cytoplasm"/>
    <property type="evidence" value="ECO:0007669"/>
    <property type="project" value="UniProtKB-SubCell"/>
</dbReference>
<evidence type="ECO:0000256" key="3">
    <source>
        <dbReference type="ARBA" id="ARBA00023239"/>
    </source>
</evidence>
<protein>
    <recommendedName>
        <fullName evidence="6">Ferrochelatase</fullName>
        <ecNumber evidence="6">4.99.1.9</ecNumber>
    </recommendedName>
</protein>
<comment type="catalytic activity">
    <reaction evidence="5">
        <text>Fe-coproporphyrin III + 2 H(+) = coproporphyrin III + Fe(2+)</text>
        <dbReference type="Rhea" id="RHEA:49572"/>
        <dbReference type="ChEBI" id="CHEBI:15378"/>
        <dbReference type="ChEBI" id="CHEBI:29033"/>
        <dbReference type="ChEBI" id="CHEBI:68438"/>
        <dbReference type="ChEBI" id="CHEBI:131725"/>
        <dbReference type="EC" id="4.99.1.9"/>
    </reaction>
    <physiologicalReaction direction="right-to-left" evidence="5">
        <dbReference type="Rhea" id="RHEA:49574"/>
    </physiologicalReaction>
</comment>
<comment type="caution">
    <text evidence="7">The sequence shown here is derived from an EMBL/GenBank/DDBJ whole genome shotgun (WGS) entry which is preliminary data.</text>
</comment>
<evidence type="ECO:0000256" key="4">
    <source>
        <dbReference type="ARBA" id="ARBA00023244"/>
    </source>
</evidence>
<evidence type="ECO:0000313" key="8">
    <source>
        <dbReference type="Proteomes" id="UP000029628"/>
    </source>
</evidence>
<keyword evidence="8" id="KW-1185">Reference proteome</keyword>
<dbReference type="AlphaFoldDB" id="A0A096BYS7"/>
<dbReference type="UniPathway" id="UPA00252"/>
<evidence type="ECO:0000256" key="1">
    <source>
        <dbReference type="ARBA" id="ARBA00023004"/>
    </source>
</evidence>
<dbReference type="InterPro" id="IPR001015">
    <property type="entry name" value="Ferrochelatase"/>
</dbReference>
<reference evidence="7 8" key="1">
    <citation type="submission" date="2014-07" db="EMBL/GenBank/DDBJ databases">
        <authorList>
            <person name="McCorrison J."/>
            <person name="Sanka R."/>
            <person name="Torralba M."/>
            <person name="Gillis M."/>
            <person name="Haft D.H."/>
            <person name="Methe B."/>
            <person name="Sutton G."/>
            <person name="Nelson K.E."/>
        </authorList>
    </citation>
    <scope>NUCLEOTIDE SEQUENCE [LARGE SCALE GENOMIC DNA]</scope>
    <source>
        <strain evidence="7 8">DNF00314</strain>
    </source>
</reference>
<dbReference type="Gene3D" id="3.40.50.1400">
    <property type="match status" value="2"/>
</dbReference>
<keyword evidence="1 6" id="KW-0408">Iron</keyword>
<comment type="function">
    <text evidence="6">Involved in coproporphyrin-dependent heme b biosynthesis. Catalyzes the insertion of ferrous iron into coproporphyrin III to form Fe-coproporphyrin III.</text>
</comment>
<dbReference type="SUPFAM" id="SSF53800">
    <property type="entry name" value="Chelatase"/>
    <property type="match status" value="1"/>
</dbReference>
<dbReference type="EC" id="4.99.1.9" evidence="6"/>
<evidence type="ECO:0000256" key="5">
    <source>
        <dbReference type="ARBA" id="ARBA00024536"/>
    </source>
</evidence>
<dbReference type="GO" id="GO:0004325">
    <property type="term" value="F:ferrochelatase activity"/>
    <property type="evidence" value="ECO:0007669"/>
    <property type="project" value="UniProtKB-UniRule"/>
</dbReference>
<dbReference type="CDD" id="cd00419">
    <property type="entry name" value="Ferrochelatase_C"/>
    <property type="match status" value="1"/>
</dbReference>
<gene>
    <name evidence="7" type="ORF">HMPREF0872_02060</name>
</gene>
<organism evidence="7 8">
    <name type="scientific">Veillonella montpellierensis DNF00314</name>
    <dbReference type="NCBI Taxonomy" id="1401067"/>
    <lineage>
        <taxon>Bacteria</taxon>
        <taxon>Bacillati</taxon>
        <taxon>Bacillota</taxon>
        <taxon>Negativicutes</taxon>
        <taxon>Veillonellales</taxon>
        <taxon>Veillonellaceae</taxon>
        <taxon>Veillonella</taxon>
    </lineage>
</organism>
<proteinExistence type="inferred from homology"/>
<dbReference type="InterPro" id="IPR019772">
    <property type="entry name" value="Ferrochelatase_AS"/>
</dbReference>
<evidence type="ECO:0000256" key="6">
    <source>
        <dbReference type="RuleBase" id="RU000607"/>
    </source>
</evidence>
<sequence length="314" mass="35866">METIVKERWGLLFMTYGSPETQSDIKDFYTRIRGGREPSEVEVNVLQKRYAAIKKSPLLTHNEEQVCAVADMIYSRFSIEMPYYLGCLYAKPYMYETFHAMKDAGITKVIGLPGTPFDTPATRLPYAKMISDVSEQYHIPVTMVSNWYDDGKLALCWAQRIMDVLQVNGLERIHEIAFIFTAHSMPQMVVDAGDAYTQQISDLISQILVTIDIPKSAVYQAWQSAGTRGTWLQPTISEVLQRVYSEGYKIAVIIPVGFITEHLEVLYDNDIECKNFCELHDMIYLRPIMPNTNTYAVEAMTNAVYKAMGDRKDK</sequence>
<keyword evidence="3 6" id="KW-0456">Lyase</keyword>
<name>A0A096BYS7_9FIRM</name>
<keyword evidence="4 6" id="KW-0627">Porphyrin biosynthesis</keyword>
<dbReference type="GO" id="GO:0046872">
    <property type="term" value="F:metal ion binding"/>
    <property type="evidence" value="ECO:0007669"/>
    <property type="project" value="UniProtKB-UniRule"/>
</dbReference>
<keyword evidence="6" id="KW-0963">Cytoplasm</keyword>
<dbReference type="RefSeq" id="WP_028257236.1">
    <property type="nucleotide sequence ID" value="NZ_JRNT01000006.1"/>
</dbReference>